<feature type="signal peptide" evidence="2">
    <location>
        <begin position="1"/>
        <end position="19"/>
    </location>
</feature>
<gene>
    <name evidence="3" type="ORF">DWY25_14270</name>
</gene>
<dbReference type="GeneID" id="83016564"/>
<sequence>MKKIIIVLACFLLTGCALQETKEPTENPPATAPAESTPEASAEASQTPSPETIQLADGVIAEKQDGKLIISAFNGDVTLEMIDPLPSELNVSFQMSEDQTTLQIELEFQAEGCTAKDGTCSNLFESYSISREAGENPIGTINGYTVSENIILDSMLTEENLKRYRELQGYPDGEWSENIQPVRYLLWTFDNEEQ</sequence>
<comment type="caution">
    <text evidence="3">The sequence shown here is derived from an EMBL/GenBank/DDBJ whole genome shotgun (WGS) entry which is preliminary data.</text>
</comment>
<proteinExistence type="predicted"/>
<dbReference type="PROSITE" id="PS51257">
    <property type="entry name" value="PROKAR_LIPOPROTEIN"/>
    <property type="match status" value="1"/>
</dbReference>
<keyword evidence="4" id="KW-1185">Reference proteome</keyword>
<feature type="compositionally biased region" description="Low complexity" evidence="1">
    <location>
        <begin position="32"/>
        <end position="47"/>
    </location>
</feature>
<feature type="region of interest" description="Disordered" evidence="1">
    <location>
        <begin position="22"/>
        <end position="50"/>
    </location>
</feature>
<dbReference type="AlphaFoldDB" id="A0A412FQ75"/>
<accession>A0A412FQ75</accession>
<name>A0A412FQ75_9FIRM</name>
<evidence type="ECO:0000256" key="2">
    <source>
        <dbReference type="SAM" id="SignalP"/>
    </source>
</evidence>
<evidence type="ECO:0008006" key="5">
    <source>
        <dbReference type="Google" id="ProtNLM"/>
    </source>
</evidence>
<keyword evidence="2" id="KW-0732">Signal</keyword>
<reference evidence="3 4" key="1">
    <citation type="submission" date="2018-08" db="EMBL/GenBank/DDBJ databases">
        <title>A genome reference for cultivated species of the human gut microbiota.</title>
        <authorList>
            <person name="Zou Y."/>
            <person name="Xue W."/>
            <person name="Luo G."/>
        </authorList>
    </citation>
    <scope>NUCLEOTIDE SEQUENCE [LARGE SCALE GENOMIC DNA]</scope>
    <source>
        <strain evidence="3 4">AF24-29</strain>
    </source>
</reference>
<feature type="chain" id="PRO_5019038094" description="Lipoprotein" evidence="2">
    <location>
        <begin position="20"/>
        <end position="194"/>
    </location>
</feature>
<dbReference type="EMBL" id="QRUP01000021">
    <property type="protein sequence ID" value="RGR70303.1"/>
    <property type="molecule type" value="Genomic_DNA"/>
</dbReference>
<evidence type="ECO:0000313" key="4">
    <source>
        <dbReference type="Proteomes" id="UP000284178"/>
    </source>
</evidence>
<organism evidence="3 4">
    <name type="scientific">Holdemania filiformis</name>
    <dbReference type="NCBI Taxonomy" id="61171"/>
    <lineage>
        <taxon>Bacteria</taxon>
        <taxon>Bacillati</taxon>
        <taxon>Bacillota</taxon>
        <taxon>Erysipelotrichia</taxon>
        <taxon>Erysipelotrichales</taxon>
        <taxon>Erysipelotrichaceae</taxon>
        <taxon>Holdemania</taxon>
    </lineage>
</organism>
<protein>
    <recommendedName>
        <fullName evidence="5">Lipoprotein</fullName>
    </recommendedName>
</protein>
<dbReference type="Proteomes" id="UP000284178">
    <property type="component" value="Unassembled WGS sequence"/>
</dbReference>
<dbReference type="RefSeq" id="WP_117895804.1">
    <property type="nucleotide sequence ID" value="NZ_CABJCV010000021.1"/>
</dbReference>
<evidence type="ECO:0000256" key="1">
    <source>
        <dbReference type="SAM" id="MobiDB-lite"/>
    </source>
</evidence>
<evidence type="ECO:0000313" key="3">
    <source>
        <dbReference type="EMBL" id="RGR70303.1"/>
    </source>
</evidence>